<reference evidence="1" key="1">
    <citation type="submission" date="2018-02" db="EMBL/GenBank/DDBJ databases">
        <title>The genomes of Aspergillus section Nigri reveals drivers in fungal speciation.</title>
        <authorList>
            <consortium name="DOE Joint Genome Institute"/>
            <person name="Vesth T.C."/>
            <person name="Nybo J."/>
            <person name="Theobald S."/>
            <person name="Brandl J."/>
            <person name="Frisvad J.C."/>
            <person name="Nielsen K.F."/>
            <person name="Lyhne E.K."/>
            <person name="Kogle M.E."/>
            <person name="Kuo A."/>
            <person name="Riley R."/>
            <person name="Clum A."/>
            <person name="Nolan M."/>
            <person name="Lipzen A."/>
            <person name="Salamov A."/>
            <person name="Henrissat B."/>
            <person name="Wiebenga A."/>
            <person name="De vries R.P."/>
            <person name="Grigoriev I.V."/>
            <person name="Mortensen U.H."/>
            <person name="Andersen M.R."/>
            <person name="Baker S.E."/>
        </authorList>
    </citation>
    <scope>NUCLEOTIDE SEQUENCE</scope>
    <source>
        <strain evidence="1">CBS 121060</strain>
    </source>
</reference>
<accession>A0ACD1GUR0</accession>
<organism evidence="1 2">
    <name type="scientific">Aspergillus aculeatinus CBS 121060</name>
    <dbReference type="NCBI Taxonomy" id="1448322"/>
    <lineage>
        <taxon>Eukaryota</taxon>
        <taxon>Fungi</taxon>
        <taxon>Dikarya</taxon>
        <taxon>Ascomycota</taxon>
        <taxon>Pezizomycotina</taxon>
        <taxon>Eurotiomycetes</taxon>
        <taxon>Eurotiomycetidae</taxon>
        <taxon>Eurotiales</taxon>
        <taxon>Aspergillaceae</taxon>
        <taxon>Aspergillus</taxon>
        <taxon>Aspergillus subgen. Circumdati</taxon>
    </lineage>
</organism>
<dbReference type="Proteomes" id="UP000249661">
    <property type="component" value="Unassembled WGS sequence"/>
</dbReference>
<protein>
    <submittedName>
        <fullName evidence="1">Uncharacterized protein</fullName>
    </submittedName>
</protein>
<evidence type="ECO:0000313" key="2">
    <source>
        <dbReference type="Proteomes" id="UP000249661"/>
    </source>
</evidence>
<sequence length="221" mass="24682">MGLDSCKGLTGLEATTDSDHVVCEDRLPIAQNRSLVAYDEQKSSPSYSELEGNLVPFRSRTGITVMLHVPVAALVELDVERALYRDHRAKCFAVKPFGGVCFRICSSACRRYATPTKLQHGWWVVDGGWNAIDALDPPRVAVHVIFHLSTPYSVTWNNNCIPSFDARSTRDGLLCRLTMIHSDLTACCMPFATFTANLLLTIVPWYRCQFGHPPFPFSNLM</sequence>
<gene>
    <name evidence="1" type="ORF">BO66DRAFT_217815</name>
</gene>
<name>A0ACD1GUR0_9EURO</name>
<dbReference type="EMBL" id="KZ825000">
    <property type="protein sequence ID" value="RAH65097.1"/>
    <property type="molecule type" value="Genomic_DNA"/>
</dbReference>
<proteinExistence type="predicted"/>
<evidence type="ECO:0000313" key="1">
    <source>
        <dbReference type="EMBL" id="RAH65097.1"/>
    </source>
</evidence>
<keyword evidence="2" id="KW-1185">Reference proteome</keyword>